<dbReference type="NCBIfam" id="TIGR04025">
    <property type="entry name" value="PPOX_FMN_DR2398"/>
    <property type="match status" value="1"/>
</dbReference>
<sequence length="202" mass="22313">MARVDTLEHLAELIPDPSPRAAAKVLDHIDTQGAAFIAQSPFLMLGTEGAEGIEISPKGDRPGFVEMVDPRTLLIPERPGNQLKMGLRNIVANGRIALIFLRPGTGDMLRVSGRVELDDDADLCARFTIESKPALLVMRVAVERAFFHCARAALRSGLWEPDTWGQAQRISYGKIYAEALDNPEIEPLFDAITDERNADLWH</sequence>
<reference evidence="2" key="1">
    <citation type="submission" date="2022-03" db="EMBL/GenBank/DDBJ databases">
        <title>Identification of a novel bacterium isolated from mangrove sediments.</title>
        <authorList>
            <person name="Pan X."/>
        </authorList>
    </citation>
    <scope>NUCLEOTIDE SEQUENCE</scope>
    <source>
        <strain evidence="2">B2580</strain>
    </source>
</reference>
<protein>
    <submittedName>
        <fullName evidence="2">Pyridoxamine 5'-phosphate oxidase family protein</fullName>
    </submittedName>
</protein>
<dbReference type="InterPro" id="IPR011576">
    <property type="entry name" value="Pyridox_Oxase_N"/>
</dbReference>
<dbReference type="Proteomes" id="UP001162880">
    <property type="component" value="Unassembled WGS sequence"/>
</dbReference>
<evidence type="ECO:0000313" key="3">
    <source>
        <dbReference type="Proteomes" id="UP001162880"/>
    </source>
</evidence>
<dbReference type="SUPFAM" id="SSF50475">
    <property type="entry name" value="FMN-binding split barrel"/>
    <property type="match status" value="1"/>
</dbReference>
<evidence type="ECO:0000313" key="2">
    <source>
        <dbReference type="EMBL" id="MCJ2178577.1"/>
    </source>
</evidence>
<proteinExistence type="predicted"/>
<gene>
    <name evidence="2" type="ORF">MTR64_08380</name>
</gene>
<accession>A0ABT0B0J8</accession>
<dbReference type="InterPro" id="IPR024029">
    <property type="entry name" value="Pyridox_Oxase_FMN-dep"/>
</dbReference>
<dbReference type="PANTHER" id="PTHR42815">
    <property type="entry name" value="FAD-BINDING, PUTATIVE (AFU_ORTHOLOGUE AFUA_6G07600)-RELATED"/>
    <property type="match status" value="1"/>
</dbReference>
<name>A0ABT0B0J8_9SPHN</name>
<dbReference type="Gene3D" id="2.30.110.10">
    <property type="entry name" value="Electron Transport, Fmn-binding Protein, Chain A"/>
    <property type="match status" value="1"/>
</dbReference>
<feature type="domain" description="Pyridoxamine 5'-phosphate oxidase N-terminal" evidence="1">
    <location>
        <begin position="33"/>
        <end position="149"/>
    </location>
</feature>
<comment type="caution">
    <text evidence="2">The sequence shown here is derived from an EMBL/GenBank/DDBJ whole genome shotgun (WGS) entry which is preliminary data.</text>
</comment>
<dbReference type="InterPro" id="IPR012349">
    <property type="entry name" value="Split_barrel_FMN-bd"/>
</dbReference>
<dbReference type="RefSeq" id="WP_243992743.1">
    <property type="nucleotide sequence ID" value="NZ_JALHLE010000009.1"/>
</dbReference>
<dbReference type="PANTHER" id="PTHR42815:SF2">
    <property type="entry name" value="FAD-BINDING, PUTATIVE (AFU_ORTHOLOGUE AFUA_6G07600)-RELATED"/>
    <property type="match status" value="1"/>
</dbReference>
<keyword evidence="3" id="KW-1185">Reference proteome</keyword>
<dbReference type="Pfam" id="PF01243">
    <property type="entry name" value="PNPOx_N"/>
    <property type="match status" value="1"/>
</dbReference>
<evidence type="ECO:0000259" key="1">
    <source>
        <dbReference type="Pfam" id="PF01243"/>
    </source>
</evidence>
<organism evidence="2 3">
    <name type="scientific">Novosphingobium album</name>
    <name type="common">ex Hu et al. 2023</name>
    <dbReference type="NCBI Taxonomy" id="2930093"/>
    <lineage>
        <taxon>Bacteria</taxon>
        <taxon>Pseudomonadati</taxon>
        <taxon>Pseudomonadota</taxon>
        <taxon>Alphaproteobacteria</taxon>
        <taxon>Sphingomonadales</taxon>
        <taxon>Sphingomonadaceae</taxon>
        <taxon>Novosphingobium</taxon>
    </lineage>
</organism>
<dbReference type="EMBL" id="JALHLE010000009">
    <property type="protein sequence ID" value="MCJ2178577.1"/>
    <property type="molecule type" value="Genomic_DNA"/>
</dbReference>